<proteinExistence type="predicted"/>
<evidence type="ECO:0000313" key="2">
    <source>
        <dbReference type="Proteomes" id="UP000681526"/>
    </source>
</evidence>
<dbReference type="SUPFAM" id="SSF47781">
    <property type="entry name" value="RuvA domain 2-like"/>
    <property type="match status" value="1"/>
</dbReference>
<accession>A0ABM8V675</accession>
<dbReference type="Proteomes" id="UP000681526">
    <property type="component" value="Unassembled WGS sequence"/>
</dbReference>
<dbReference type="InterPro" id="IPR016195">
    <property type="entry name" value="Pol/histidinol_Pase-like"/>
</dbReference>
<dbReference type="Gene3D" id="1.10.150.20">
    <property type="entry name" value="5' to 3' exonuclease, C-terminal subdomain"/>
    <property type="match status" value="1"/>
</dbReference>
<comment type="caution">
    <text evidence="1">The sequence shown here is derived from an EMBL/GenBank/DDBJ whole genome shotgun (WGS) entry which is preliminary data.</text>
</comment>
<dbReference type="SUPFAM" id="SSF89550">
    <property type="entry name" value="PHP domain-like"/>
    <property type="match status" value="1"/>
</dbReference>
<dbReference type="Gene3D" id="3.20.20.140">
    <property type="entry name" value="Metal-dependent hydrolases"/>
    <property type="match status" value="1"/>
</dbReference>
<dbReference type="CDD" id="cd19067">
    <property type="entry name" value="PfuEndoQ-like"/>
    <property type="match status" value="1"/>
</dbReference>
<dbReference type="RefSeq" id="WP_213485062.1">
    <property type="nucleotide sequence ID" value="NZ_CAJRAY010000070.1"/>
</dbReference>
<dbReference type="PANTHER" id="PTHR40084">
    <property type="entry name" value="PHOSPHOHYDROLASE, PHP FAMILY"/>
    <property type="match status" value="1"/>
</dbReference>
<gene>
    <name evidence="1" type="primary">txxe 1924-yqxK</name>
    <name evidence="1" type="ORF">TXXE_13755</name>
</gene>
<organism evidence="1 2">
    <name type="scientific">Thermobacillus xylanilyticus</name>
    <dbReference type="NCBI Taxonomy" id="76633"/>
    <lineage>
        <taxon>Bacteria</taxon>
        <taxon>Bacillati</taxon>
        <taxon>Bacillota</taxon>
        <taxon>Bacilli</taxon>
        <taxon>Bacillales</taxon>
        <taxon>Paenibacillaceae</taxon>
        <taxon>Thermobacillus</taxon>
    </lineage>
</organism>
<dbReference type="Pfam" id="PF13263">
    <property type="entry name" value="PHP_C"/>
    <property type="match status" value="1"/>
</dbReference>
<dbReference type="PANTHER" id="PTHR40084:SF1">
    <property type="entry name" value="PHOSPHOTRANSFERASE"/>
    <property type="match status" value="1"/>
</dbReference>
<protein>
    <submittedName>
        <fullName evidence="1">Uncharacterized protein yqxK ORF2</fullName>
    </submittedName>
</protein>
<name>A0ABM8V675_THEXY</name>
<evidence type="ECO:0000313" key="1">
    <source>
        <dbReference type="EMBL" id="CAG5090037.1"/>
    </source>
</evidence>
<reference evidence="1 2" key="1">
    <citation type="submission" date="2021-04" db="EMBL/GenBank/DDBJ databases">
        <authorList>
            <person name="Rakotoarivonina H."/>
        </authorList>
    </citation>
    <scope>NUCLEOTIDE SEQUENCE [LARGE SCALE GENOMIC DNA]</scope>
    <source>
        <strain evidence="1 2">XE</strain>
    </source>
</reference>
<sequence>MGGTGTNPKRGQDEGLRRVFADLHLHIGATGRGEPVKISASRALTFRNIAHEAACRKGIRLLGVIDAHSPGVQRDIAELLDRGEMAEAPGGGIRYRDVTLLLGAEIEVKEPGRGPAHHLVFLRDFDAMRSFTEWLKERMTNVGLSSQRIRASGLELQRETAARGGLFIPAHIFTPHRSLYGSCADRLSDVLDPDLVDAVELGLSADTAMAGLVPELDRYPFLTNSDAHSLARIGREYNALILGEPSFDELCKALRGEDGRGIAANYGLDPRLGKYHRTHCAGCGTTLGAEDGEMPESPDAAMRCPLCGSAKLIRGVSERVRALGRLAGRDIPRIGGARPPYICQVPLEFIPGVGPKLLERLLDRFGTEMNVLHDASPEALAETAGDKTAALILAAREGRLGLKAGGGGRYGKALSG</sequence>
<dbReference type="InterPro" id="IPR010994">
    <property type="entry name" value="RuvA_2-like"/>
</dbReference>
<keyword evidence="2" id="KW-1185">Reference proteome</keyword>
<dbReference type="EMBL" id="CAJRAY010000070">
    <property type="protein sequence ID" value="CAG5090037.1"/>
    <property type="molecule type" value="Genomic_DNA"/>
</dbReference>